<comment type="caution">
    <text evidence="9">The sequence shown here is derived from an EMBL/GenBank/DDBJ whole genome shotgun (WGS) entry which is preliminary data.</text>
</comment>
<evidence type="ECO:0000256" key="4">
    <source>
        <dbReference type="ARBA" id="ARBA00023098"/>
    </source>
</evidence>
<dbReference type="Proteomes" id="UP000775872">
    <property type="component" value="Unassembled WGS sequence"/>
</dbReference>
<proteinExistence type="inferred from homology"/>
<feature type="compositionally biased region" description="Basic and acidic residues" evidence="7">
    <location>
        <begin position="605"/>
        <end position="628"/>
    </location>
</feature>
<protein>
    <recommendedName>
        <fullName evidence="6">Lysophospholipase</fullName>
        <ecNumber evidence="6">3.1.1.5</ecNumber>
    </recommendedName>
</protein>
<evidence type="ECO:0000256" key="1">
    <source>
        <dbReference type="ARBA" id="ARBA00008780"/>
    </source>
</evidence>
<feature type="domain" description="PLA2c" evidence="8">
    <location>
        <begin position="133"/>
        <end position="752"/>
    </location>
</feature>
<feature type="region of interest" description="Disordered" evidence="7">
    <location>
        <begin position="1"/>
        <end position="21"/>
    </location>
</feature>
<dbReference type="PROSITE" id="PS51210">
    <property type="entry name" value="PLA2C"/>
    <property type="match status" value="1"/>
</dbReference>
<feature type="compositionally biased region" description="Basic and acidic residues" evidence="7">
    <location>
        <begin position="354"/>
        <end position="365"/>
    </location>
</feature>
<dbReference type="EMBL" id="CABFOC020000038">
    <property type="protein sequence ID" value="CAH0050790.1"/>
    <property type="molecule type" value="Genomic_DNA"/>
</dbReference>
<feature type="compositionally biased region" description="Basic and acidic residues" evidence="7">
    <location>
        <begin position="54"/>
        <end position="63"/>
    </location>
</feature>
<evidence type="ECO:0000256" key="6">
    <source>
        <dbReference type="RuleBase" id="RU362103"/>
    </source>
</evidence>
<dbReference type="SMART" id="SM00022">
    <property type="entry name" value="PLAc"/>
    <property type="match status" value="1"/>
</dbReference>
<dbReference type="PANTHER" id="PTHR10728:SF40">
    <property type="entry name" value="PATATIN FAMILY PROTEIN"/>
    <property type="match status" value="1"/>
</dbReference>
<feature type="region of interest" description="Disordered" evidence="7">
    <location>
        <begin position="354"/>
        <end position="380"/>
    </location>
</feature>
<dbReference type="SUPFAM" id="SSF52151">
    <property type="entry name" value="FabD/lysophospholipase-like"/>
    <property type="match status" value="1"/>
</dbReference>
<feature type="region of interest" description="Disordered" evidence="7">
    <location>
        <begin position="54"/>
        <end position="74"/>
    </location>
</feature>
<evidence type="ECO:0000313" key="10">
    <source>
        <dbReference type="Proteomes" id="UP000775872"/>
    </source>
</evidence>
<comment type="similarity">
    <text evidence="1 6">Belongs to the lysophospholipase family.</text>
</comment>
<keyword evidence="4 5" id="KW-0443">Lipid metabolism</keyword>
<accession>A0A9N9Z7F2</accession>
<dbReference type="Gene3D" id="3.40.1090.10">
    <property type="entry name" value="Cytosolic phospholipase A2 catalytic domain"/>
    <property type="match status" value="1"/>
</dbReference>
<dbReference type="InterPro" id="IPR016035">
    <property type="entry name" value="Acyl_Trfase/lysoPLipase"/>
</dbReference>
<evidence type="ECO:0000256" key="2">
    <source>
        <dbReference type="ARBA" id="ARBA00022801"/>
    </source>
</evidence>
<dbReference type="GO" id="GO:0004623">
    <property type="term" value="F:phospholipase A2 activity"/>
    <property type="evidence" value="ECO:0007669"/>
    <property type="project" value="TreeGrafter"/>
</dbReference>
<dbReference type="GO" id="GO:0005829">
    <property type="term" value="C:cytosol"/>
    <property type="evidence" value="ECO:0007669"/>
    <property type="project" value="TreeGrafter"/>
</dbReference>
<dbReference type="Pfam" id="PF01735">
    <property type="entry name" value="PLA2_B"/>
    <property type="match status" value="1"/>
</dbReference>
<organism evidence="9 10">
    <name type="scientific">Clonostachys solani</name>
    <dbReference type="NCBI Taxonomy" id="160281"/>
    <lineage>
        <taxon>Eukaryota</taxon>
        <taxon>Fungi</taxon>
        <taxon>Dikarya</taxon>
        <taxon>Ascomycota</taxon>
        <taxon>Pezizomycotina</taxon>
        <taxon>Sordariomycetes</taxon>
        <taxon>Hypocreomycetidae</taxon>
        <taxon>Hypocreales</taxon>
        <taxon>Bionectriaceae</taxon>
        <taxon>Clonostachys</taxon>
    </lineage>
</organism>
<evidence type="ECO:0000256" key="3">
    <source>
        <dbReference type="ARBA" id="ARBA00022963"/>
    </source>
</evidence>
<dbReference type="AlphaFoldDB" id="A0A9N9Z7F2"/>
<dbReference type="GO" id="GO:0004622">
    <property type="term" value="F:phosphatidylcholine lysophospholipase activity"/>
    <property type="evidence" value="ECO:0007669"/>
    <property type="project" value="UniProtKB-EC"/>
</dbReference>
<sequence length="752" mass="85070">MSEFQPRSSSLTGRSETFEQRQYEEELAKKLKKKPYIIGPTPIREHFHEHFRDDELEETKPQDLEAGGHPAVVDQHGKKKRKRAFFWRKWRAFWEKVIKPAFPEAIMDMKILFGTAALKARLKRESTNATLHPEIASVAEVRRGLELCPEEQRFLRNRRELMRLAFAKYLDLDPDDVHPDDVPVIAFGGSGGGFRALIGCLGYMDAMKQHGLWDCLAYTSGVSGSCWALGIYYTIANCNIQAAIDHCKARFYPYHPLSSDAIRAILSTQSGAKITLGPLIQKHKSGIETHSMDWYSTFTSGYIFFQGEAKLEIGHIRERDAATSQAKWLKYSDVGSHTDNGHEPLPIMTAIRHERSSDRAKHGSSSDDAELAEGSSDNETPNSWYQWFEMTPYEIGCDEIEAWVPTWAFGRPFSHGKSTAQLPEQSLSLILGLATSAPAAHLASYLSTINRNLSYGIFGTSIREIARTISWWWGERGTEQFENHHPLHACEEHNYMYEYTEDDQEKKKLSDLESSQTIELIDSGMDNNCPTYVLLLPARGVDIIMNMDASSDVLNDTFQERVDQIGSRKGMKFTKRDTDVLKQAHDNSTTEEEKRDPAAESSTPTERRESIPEEASKEAKIDTREKGTDNPYEGKYAQIYDGTPTERPATVVNSYGKTVTNPPSPVFTKESTMIYMPIIPNEEAVKDFNPSTAKFSGSYNLVWTPEQIDMLLDLSRANFAAGEDAIKTAMMEAWQRNKSKREESQVKTSDLA</sequence>
<evidence type="ECO:0000256" key="7">
    <source>
        <dbReference type="SAM" id="MobiDB-lite"/>
    </source>
</evidence>
<gene>
    <name evidence="9" type="ORF">CSOL1703_00014033</name>
</gene>
<dbReference type="EC" id="3.1.1.5" evidence="6"/>
<dbReference type="InterPro" id="IPR002642">
    <property type="entry name" value="LysoPLipase_cat_dom"/>
</dbReference>
<name>A0A9N9Z7F2_9HYPO</name>
<dbReference type="GO" id="GO:0046475">
    <property type="term" value="P:glycerophospholipid catabolic process"/>
    <property type="evidence" value="ECO:0007669"/>
    <property type="project" value="TreeGrafter"/>
</dbReference>
<reference evidence="9" key="1">
    <citation type="submission" date="2021-10" db="EMBL/GenBank/DDBJ databases">
        <authorList>
            <person name="Piombo E."/>
        </authorList>
    </citation>
    <scope>NUCLEOTIDE SEQUENCE</scope>
</reference>
<keyword evidence="3 5" id="KW-0442">Lipid degradation</keyword>
<evidence type="ECO:0000259" key="8">
    <source>
        <dbReference type="PROSITE" id="PS51210"/>
    </source>
</evidence>
<keyword evidence="2 5" id="KW-0378">Hydrolase</keyword>
<comment type="catalytic activity">
    <reaction evidence="6">
        <text>a 1-acyl-sn-glycero-3-phosphocholine + H2O = sn-glycerol 3-phosphocholine + a fatty acid + H(+)</text>
        <dbReference type="Rhea" id="RHEA:15177"/>
        <dbReference type="ChEBI" id="CHEBI:15377"/>
        <dbReference type="ChEBI" id="CHEBI:15378"/>
        <dbReference type="ChEBI" id="CHEBI:16870"/>
        <dbReference type="ChEBI" id="CHEBI:28868"/>
        <dbReference type="ChEBI" id="CHEBI:58168"/>
        <dbReference type="EC" id="3.1.1.5"/>
    </reaction>
</comment>
<feature type="compositionally biased region" description="Basic and acidic residues" evidence="7">
    <location>
        <begin position="574"/>
        <end position="585"/>
    </location>
</feature>
<keyword evidence="10" id="KW-1185">Reference proteome</keyword>
<dbReference type="OrthoDB" id="6121437at2759"/>
<feature type="compositionally biased region" description="Polar residues" evidence="7">
    <location>
        <begin position="1"/>
        <end position="15"/>
    </location>
</feature>
<feature type="region of interest" description="Disordered" evidence="7">
    <location>
        <begin position="574"/>
        <end position="640"/>
    </location>
</feature>
<evidence type="ECO:0000313" key="9">
    <source>
        <dbReference type="EMBL" id="CAH0050790.1"/>
    </source>
</evidence>
<dbReference type="PANTHER" id="PTHR10728">
    <property type="entry name" value="CYTOSOLIC PHOSPHOLIPASE A2"/>
    <property type="match status" value="1"/>
</dbReference>
<evidence type="ECO:0000256" key="5">
    <source>
        <dbReference type="PROSITE-ProRule" id="PRU00555"/>
    </source>
</evidence>